<feature type="compositionally biased region" description="Basic and acidic residues" evidence="1">
    <location>
        <begin position="39"/>
        <end position="50"/>
    </location>
</feature>
<dbReference type="Pfam" id="PF01906">
    <property type="entry name" value="YbjQ_1"/>
    <property type="match status" value="1"/>
</dbReference>
<dbReference type="EMBL" id="UOEK01000519">
    <property type="protein sequence ID" value="VAW09059.1"/>
    <property type="molecule type" value="Genomic_DNA"/>
</dbReference>
<dbReference type="InterPro" id="IPR035439">
    <property type="entry name" value="UPF0145_dom_sf"/>
</dbReference>
<name>A0A3B0TAD3_9ZZZZ</name>
<protein>
    <recommendedName>
        <fullName evidence="3">Heavy metal-binding domain-containing protein</fullName>
    </recommendedName>
</protein>
<dbReference type="SUPFAM" id="SSF117782">
    <property type="entry name" value="YbjQ-like"/>
    <property type="match status" value="1"/>
</dbReference>
<organism evidence="2">
    <name type="scientific">hydrothermal vent metagenome</name>
    <dbReference type="NCBI Taxonomy" id="652676"/>
    <lineage>
        <taxon>unclassified sequences</taxon>
        <taxon>metagenomes</taxon>
        <taxon>ecological metagenomes</taxon>
    </lineage>
</organism>
<sequence>MAHSGDTVRNGVDRTGDASAVPSLDPFGTDTPVFNTGNADERTLQPHWEDPVTSQADGRITDLEHIDLTGDDPVSVRTTTGDRVPAVVGAHSPTAEASVPAAAEQPIIRDLRSTRQGAATAESNAHYGLGRRWGSQWTDAAQGWVTLASGQSVWRPVVTTTETLPQWDTDTYLGVVTAEVAVDGSSAAFASLGETLARARQVGIEGLTEEAIDRGAHAVIGVTMSYTALGNRLLITLTGTAVTLREKA</sequence>
<dbReference type="Gene3D" id="3.30.110.70">
    <property type="entry name" value="Hypothetical protein apc22750. Chain B"/>
    <property type="match status" value="1"/>
</dbReference>
<accession>A0A3B0TAD3</accession>
<proteinExistence type="predicted"/>
<dbReference type="InterPro" id="IPR002765">
    <property type="entry name" value="UPF0145_YbjQ-like"/>
</dbReference>
<evidence type="ECO:0000313" key="2">
    <source>
        <dbReference type="EMBL" id="VAW09059.1"/>
    </source>
</evidence>
<gene>
    <name evidence="2" type="ORF">MNBD_ACTINO02-2651</name>
</gene>
<reference evidence="2" key="1">
    <citation type="submission" date="2018-06" db="EMBL/GenBank/DDBJ databases">
        <authorList>
            <person name="Zhirakovskaya E."/>
        </authorList>
    </citation>
    <scope>NUCLEOTIDE SEQUENCE</scope>
</reference>
<evidence type="ECO:0008006" key="3">
    <source>
        <dbReference type="Google" id="ProtNLM"/>
    </source>
</evidence>
<feature type="region of interest" description="Disordered" evidence="1">
    <location>
        <begin position="1"/>
        <end position="59"/>
    </location>
</feature>
<dbReference type="AlphaFoldDB" id="A0A3B0TAD3"/>
<evidence type="ECO:0000256" key="1">
    <source>
        <dbReference type="SAM" id="MobiDB-lite"/>
    </source>
</evidence>